<evidence type="ECO:0000256" key="6">
    <source>
        <dbReference type="ARBA" id="ARBA00022984"/>
    </source>
</evidence>
<feature type="transmembrane region" description="Helical" evidence="16">
    <location>
        <begin position="16"/>
        <end position="38"/>
    </location>
</feature>
<sequence>MEEDSKKTKGRMKGDTIIWTVFFFLCIVSIVEVFSAASELTNDTSYLDPMIKHTMLIGVGVVFLVITMNIDCRYYKIISPFALIVSFIMLLITSLTGGEINGASRWFDIGGIQFQPSELAKGAVVLAEVMILSALQDGDTVDKRAFKYILIISVPFILLIFRENFSTAALLGLVVILMMFIGRVPMKQIGKLLGVIMLMGLLGFGAIWTLGENTEEEALAKNDPRVRTETIDKPEKKKGGGILHRFGTWKNRIKKFVNDEEVAPEKFDLDKDGQVAHANIAIASSNLVGKGPGNSVQRDWLPQAFSDFIYAIIIEEMGLWGAVGVCLLYLILLFRTAKIANRCAYSFPALLIMGLALLMVTQAIFNMMVAVGLAPVTGQPLPLISKGGTSTIINCVYIGVIMSVSSKAKKRDECLALNNDCSRLSDEE</sequence>
<evidence type="ECO:0000256" key="5">
    <source>
        <dbReference type="ARBA" id="ARBA00022960"/>
    </source>
</evidence>
<feature type="transmembrane region" description="Helical" evidence="16">
    <location>
        <begin position="77"/>
        <end position="98"/>
    </location>
</feature>
<dbReference type="PANTHER" id="PTHR30474">
    <property type="entry name" value="CELL CYCLE PROTEIN"/>
    <property type="match status" value="1"/>
</dbReference>
<evidence type="ECO:0000256" key="14">
    <source>
        <dbReference type="ARBA" id="ARBA00044770"/>
    </source>
</evidence>
<dbReference type="PANTHER" id="PTHR30474:SF2">
    <property type="entry name" value="PEPTIDOGLYCAN GLYCOSYLTRANSFERASE FTSW-RELATED"/>
    <property type="match status" value="1"/>
</dbReference>
<dbReference type="GO" id="GO:0008955">
    <property type="term" value="F:peptidoglycan glycosyltransferase activity"/>
    <property type="evidence" value="ECO:0007669"/>
    <property type="project" value="UniProtKB-EC"/>
</dbReference>
<protein>
    <recommendedName>
        <fullName evidence="12">Probable peptidoglycan glycosyltransferase FtsW</fullName>
        <ecNumber evidence="14">2.4.99.28</ecNumber>
    </recommendedName>
    <alternativeName>
        <fullName evidence="13">Cell division protein FtsW</fullName>
    </alternativeName>
    <alternativeName>
        <fullName evidence="10">Cell wall polymerase</fullName>
    </alternativeName>
    <alternativeName>
        <fullName evidence="9">Peptidoglycan polymerase</fullName>
    </alternativeName>
</protein>
<evidence type="ECO:0000256" key="11">
    <source>
        <dbReference type="ARBA" id="ARBA00038053"/>
    </source>
</evidence>
<evidence type="ECO:0000256" key="3">
    <source>
        <dbReference type="ARBA" id="ARBA00022679"/>
    </source>
</evidence>
<reference evidence="17 18" key="1">
    <citation type="submission" date="2018-12" db="EMBL/GenBank/DDBJ databases">
        <title>Genome sequencing of Prevotella sp. KCOM 3155 (= JS262).</title>
        <authorList>
            <person name="Kook J.-K."/>
            <person name="Park S.-N."/>
            <person name="Lim Y.K."/>
        </authorList>
    </citation>
    <scope>NUCLEOTIDE SEQUENCE [LARGE SCALE GENOMIC DNA]</scope>
    <source>
        <strain evidence="17 18">KCOM 3155</strain>
    </source>
</reference>
<feature type="transmembrane region" description="Helical" evidence="16">
    <location>
        <begin position="344"/>
        <end position="371"/>
    </location>
</feature>
<comment type="catalytic activity">
    <reaction evidence="15">
        <text>[GlcNAc-(1-&gt;4)-Mur2Ac(oyl-L-Ala-gamma-D-Glu-L-Lys-D-Ala-D-Ala)](n)-di-trans,octa-cis-undecaprenyl diphosphate + beta-D-GlcNAc-(1-&gt;4)-Mur2Ac(oyl-L-Ala-gamma-D-Glu-L-Lys-D-Ala-D-Ala)-di-trans,octa-cis-undecaprenyl diphosphate = [GlcNAc-(1-&gt;4)-Mur2Ac(oyl-L-Ala-gamma-D-Glu-L-Lys-D-Ala-D-Ala)](n+1)-di-trans,octa-cis-undecaprenyl diphosphate + di-trans,octa-cis-undecaprenyl diphosphate + H(+)</text>
        <dbReference type="Rhea" id="RHEA:23708"/>
        <dbReference type="Rhea" id="RHEA-COMP:9602"/>
        <dbReference type="Rhea" id="RHEA-COMP:9603"/>
        <dbReference type="ChEBI" id="CHEBI:15378"/>
        <dbReference type="ChEBI" id="CHEBI:58405"/>
        <dbReference type="ChEBI" id="CHEBI:60033"/>
        <dbReference type="ChEBI" id="CHEBI:78435"/>
        <dbReference type="EC" id="2.4.99.28"/>
    </reaction>
</comment>
<evidence type="ECO:0000313" key="17">
    <source>
        <dbReference type="EMBL" id="RUL59743.1"/>
    </source>
</evidence>
<dbReference type="Pfam" id="PF01098">
    <property type="entry name" value="FTSW_RODA_SPOVE"/>
    <property type="match status" value="1"/>
</dbReference>
<keyword evidence="7 16" id="KW-1133">Transmembrane helix</keyword>
<dbReference type="GO" id="GO:0008360">
    <property type="term" value="P:regulation of cell shape"/>
    <property type="evidence" value="ECO:0007669"/>
    <property type="project" value="UniProtKB-KW"/>
</dbReference>
<dbReference type="GO" id="GO:0051301">
    <property type="term" value="P:cell division"/>
    <property type="evidence" value="ECO:0007669"/>
    <property type="project" value="InterPro"/>
</dbReference>
<comment type="similarity">
    <text evidence="11">Belongs to the SEDS family. FtsW subfamily.</text>
</comment>
<dbReference type="InterPro" id="IPR001182">
    <property type="entry name" value="FtsW/RodA"/>
</dbReference>
<feature type="transmembrane region" description="Helical" evidence="16">
    <location>
        <begin position="192"/>
        <end position="211"/>
    </location>
</feature>
<dbReference type="OrthoDB" id="9812661at2"/>
<evidence type="ECO:0000256" key="16">
    <source>
        <dbReference type="SAM" id="Phobius"/>
    </source>
</evidence>
<feature type="transmembrane region" description="Helical" evidence="16">
    <location>
        <begin position="308"/>
        <end position="332"/>
    </location>
</feature>
<evidence type="ECO:0000256" key="4">
    <source>
        <dbReference type="ARBA" id="ARBA00022692"/>
    </source>
</evidence>
<feature type="transmembrane region" description="Helical" evidence="16">
    <location>
        <begin position="383"/>
        <end position="402"/>
    </location>
</feature>
<organism evidence="17 18">
    <name type="scientific">Prevotella koreensis</name>
    <dbReference type="NCBI Taxonomy" id="2490854"/>
    <lineage>
        <taxon>Bacteria</taxon>
        <taxon>Pseudomonadati</taxon>
        <taxon>Bacteroidota</taxon>
        <taxon>Bacteroidia</taxon>
        <taxon>Bacteroidales</taxon>
        <taxon>Prevotellaceae</taxon>
        <taxon>Prevotella</taxon>
    </lineage>
</organism>
<keyword evidence="5" id="KW-0133">Cell shape</keyword>
<comment type="subcellular location">
    <subcellularLocation>
        <location evidence="1">Membrane</location>
        <topology evidence="1">Multi-pass membrane protein</topology>
    </subcellularLocation>
</comment>
<dbReference type="Proteomes" id="UP000278983">
    <property type="component" value="Unassembled WGS sequence"/>
</dbReference>
<evidence type="ECO:0000256" key="12">
    <source>
        <dbReference type="ARBA" id="ARBA00041185"/>
    </source>
</evidence>
<keyword evidence="8 16" id="KW-0472">Membrane</keyword>
<evidence type="ECO:0000256" key="8">
    <source>
        <dbReference type="ARBA" id="ARBA00023136"/>
    </source>
</evidence>
<evidence type="ECO:0000256" key="7">
    <source>
        <dbReference type="ARBA" id="ARBA00022989"/>
    </source>
</evidence>
<keyword evidence="6" id="KW-0573">Peptidoglycan synthesis</keyword>
<dbReference type="EC" id="2.4.99.28" evidence="14"/>
<dbReference type="GO" id="GO:0032153">
    <property type="term" value="C:cell division site"/>
    <property type="evidence" value="ECO:0007669"/>
    <property type="project" value="TreeGrafter"/>
</dbReference>
<dbReference type="EMBL" id="RYYU01000001">
    <property type="protein sequence ID" value="RUL59743.1"/>
    <property type="molecule type" value="Genomic_DNA"/>
</dbReference>
<keyword evidence="4 16" id="KW-0812">Transmembrane</keyword>
<dbReference type="GO" id="GO:0009252">
    <property type="term" value="P:peptidoglycan biosynthetic process"/>
    <property type="evidence" value="ECO:0007669"/>
    <property type="project" value="UniProtKB-KW"/>
</dbReference>
<evidence type="ECO:0000256" key="9">
    <source>
        <dbReference type="ARBA" id="ARBA00032370"/>
    </source>
</evidence>
<feature type="transmembrane region" description="Helical" evidence="16">
    <location>
        <begin position="50"/>
        <end position="70"/>
    </location>
</feature>
<evidence type="ECO:0000256" key="2">
    <source>
        <dbReference type="ARBA" id="ARBA00022676"/>
    </source>
</evidence>
<name>A0A432LLP5_9BACT</name>
<dbReference type="AlphaFoldDB" id="A0A432LLP5"/>
<proteinExistence type="inferred from homology"/>
<accession>A0A432LLP5</accession>
<comment type="caution">
    <text evidence="17">The sequence shown here is derived from an EMBL/GenBank/DDBJ whole genome shotgun (WGS) entry which is preliminary data.</text>
</comment>
<evidence type="ECO:0000256" key="13">
    <source>
        <dbReference type="ARBA" id="ARBA00041418"/>
    </source>
</evidence>
<dbReference type="GO" id="GO:0015648">
    <property type="term" value="F:lipid-linked peptidoglycan transporter activity"/>
    <property type="evidence" value="ECO:0007669"/>
    <property type="project" value="TreeGrafter"/>
</dbReference>
<gene>
    <name evidence="17" type="ORF">EHV08_08225</name>
</gene>
<evidence type="ECO:0000313" key="18">
    <source>
        <dbReference type="Proteomes" id="UP000278983"/>
    </source>
</evidence>
<evidence type="ECO:0000256" key="15">
    <source>
        <dbReference type="ARBA" id="ARBA00049902"/>
    </source>
</evidence>
<keyword evidence="2" id="KW-0328">Glycosyltransferase</keyword>
<dbReference type="RefSeq" id="WP_126678849.1">
    <property type="nucleotide sequence ID" value="NZ_RYYU01000001.1"/>
</dbReference>
<evidence type="ECO:0000256" key="1">
    <source>
        <dbReference type="ARBA" id="ARBA00004141"/>
    </source>
</evidence>
<keyword evidence="3" id="KW-0808">Transferase</keyword>
<evidence type="ECO:0000256" key="10">
    <source>
        <dbReference type="ARBA" id="ARBA00033270"/>
    </source>
</evidence>
<feature type="transmembrane region" description="Helical" evidence="16">
    <location>
        <begin position="167"/>
        <end position="185"/>
    </location>
</feature>
<dbReference type="GO" id="GO:0005886">
    <property type="term" value="C:plasma membrane"/>
    <property type="evidence" value="ECO:0007669"/>
    <property type="project" value="TreeGrafter"/>
</dbReference>
<keyword evidence="18" id="KW-1185">Reference proteome</keyword>